<dbReference type="Proteomes" id="UP001230504">
    <property type="component" value="Unassembled WGS sequence"/>
</dbReference>
<accession>A0AAD8QAV4</accession>
<dbReference type="AlphaFoldDB" id="A0AAD8QAV4"/>
<evidence type="ECO:0000313" key="1">
    <source>
        <dbReference type="EMBL" id="KAK1598646.1"/>
    </source>
</evidence>
<protein>
    <submittedName>
        <fullName evidence="1">Uncharacterized protein</fullName>
    </submittedName>
</protein>
<sequence>MKTQQRYWNGEPSKVFRRNLPDSPLTSCVMCLGSLFVSQPVSTFGFWSTDLRLSWPPLPRKPTYAVSVYPKETCVKKKTCHGPFRSIDPEVQTDLKSPLPAHAATLRIVG</sequence>
<comment type="caution">
    <text evidence="1">The sequence shown here is derived from an EMBL/GenBank/DDBJ whole genome shotgun (WGS) entry which is preliminary data.</text>
</comment>
<gene>
    <name evidence="1" type="ORF">LY79DRAFT_250933</name>
</gene>
<name>A0AAD8QAV4_9PEZI</name>
<dbReference type="GeneID" id="85436095"/>
<proteinExistence type="predicted"/>
<evidence type="ECO:0000313" key="2">
    <source>
        <dbReference type="Proteomes" id="UP001230504"/>
    </source>
</evidence>
<dbReference type="RefSeq" id="XP_060419323.1">
    <property type="nucleotide sequence ID" value="XM_060551855.1"/>
</dbReference>
<keyword evidence="2" id="KW-1185">Reference proteome</keyword>
<organism evidence="1 2">
    <name type="scientific">Colletotrichum navitas</name>
    <dbReference type="NCBI Taxonomy" id="681940"/>
    <lineage>
        <taxon>Eukaryota</taxon>
        <taxon>Fungi</taxon>
        <taxon>Dikarya</taxon>
        <taxon>Ascomycota</taxon>
        <taxon>Pezizomycotina</taxon>
        <taxon>Sordariomycetes</taxon>
        <taxon>Hypocreomycetidae</taxon>
        <taxon>Glomerellales</taxon>
        <taxon>Glomerellaceae</taxon>
        <taxon>Colletotrichum</taxon>
        <taxon>Colletotrichum graminicola species complex</taxon>
    </lineage>
</organism>
<reference evidence="1" key="1">
    <citation type="submission" date="2021-06" db="EMBL/GenBank/DDBJ databases">
        <title>Comparative genomics, transcriptomics and evolutionary studies reveal genomic signatures of adaptation to plant cell wall in hemibiotrophic fungi.</title>
        <authorList>
            <consortium name="DOE Joint Genome Institute"/>
            <person name="Baroncelli R."/>
            <person name="Diaz J.F."/>
            <person name="Benocci T."/>
            <person name="Peng M."/>
            <person name="Battaglia E."/>
            <person name="Haridas S."/>
            <person name="Andreopoulos W."/>
            <person name="Labutti K."/>
            <person name="Pangilinan J."/>
            <person name="Floch G.L."/>
            <person name="Makela M.R."/>
            <person name="Henrissat B."/>
            <person name="Grigoriev I.V."/>
            <person name="Crouch J.A."/>
            <person name="De Vries R.P."/>
            <person name="Sukno S.A."/>
            <person name="Thon M.R."/>
        </authorList>
    </citation>
    <scope>NUCLEOTIDE SEQUENCE</scope>
    <source>
        <strain evidence="1">CBS 125086</strain>
    </source>
</reference>
<dbReference type="EMBL" id="JAHLJV010000004">
    <property type="protein sequence ID" value="KAK1598646.1"/>
    <property type="molecule type" value="Genomic_DNA"/>
</dbReference>